<accession>A0A7T3RBF2</accession>
<dbReference type="Pfam" id="PF20250">
    <property type="entry name" value="FapA_N"/>
    <property type="match status" value="1"/>
</dbReference>
<name>A0A7T3RBF2_9SPIR</name>
<dbReference type="Proteomes" id="UP000595224">
    <property type="component" value="Chromosome"/>
</dbReference>
<dbReference type="InterPro" id="IPR038247">
    <property type="entry name" value="Jag_N_dom_sf"/>
</dbReference>
<evidence type="ECO:0000313" key="3">
    <source>
        <dbReference type="EMBL" id="QPZ99976.1"/>
    </source>
</evidence>
<dbReference type="EMBL" id="CP064936">
    <property type="protein sequence ID" value="QPZ99976.1"/>
    <property type="molecule type" value="Genomic_DNA"/>
</dbReference>
<keyword evidence="4" id="KW-1185">Reference proteome</keyword>
<feature type="domain" description="RNA-binding protein KhpB N-terminal" evidence="2">
    <location>
        <begin position="25"/>
        <end position="76"/>
    </location>
</feature>
<dbReference type="KEGG" id="tper:IWA51_06725"/>
<dbReference type="PANTHER" id="PTHR38032">
    <property type="entry name" value="POLYMERASE-RELATED"/>
    <property type="match status" value="1"/>
</dbReference>
<sequence length="658" mass="72340">MVTLDGIRPFMKKKLTEDKNIHAIEVRADTLEECLADASVQLETKTLNLEYEVLEKGSVGIIGLMKKPWKILVYENPEIVRQKKEEQGELGIDDNELEIAPVVVDTDGAFYVHRFGSHLYLKIVPPVGKGKSVAEKDVLSVINYCESAKFDESLVKSLCMAPNGTDGKYSEIGSYDHRDACDAILAVDISKDEMEATICVSAPQPQGSEITAENIHNALRIQGVQAGIDEERINAYVDTPVYDEPYVVASAIQPVNGRDAYIAYNFETDRSKLKLKETGNGQVDFKELNLIQNVVAGQPLATKMLPQRGKGGKTVLGRYLEAKNGKDINIPLGQNVKLDSDGRTIVAECAGHVMLVSGKITVEQVYEVKSVGSKTGNIDFMGTVVCKGDVQDGYSIKAAGNIEVYGSVEKCHLEADGDIVISQGVMGRDEGEIICGKTLWARFIQNAKVEAGENVVVNDSIINSEVSAKKKIILKGKRASIKGGHLFATEEILAKDIGSAGGGNETLLEVGFDPEAKKRLLELSAMKTNFEKEQEEIKLNIETLENQKKIRRSLPAEKEEKLNEFKSKNEELKQQIGDKDEEIQKIQSHLHELKVVGRVSASGTVYPGVKITVRDAILEPPNEYKAVSFFYDKGFVRMDKYSPSQNDGEEGADGYTTN</sequence>
<gene>
    <name evidence="3" type="ORF">IWA51_06725</name>
</gene>
<dbReference type="SMART" id="SM01245">
    <property type="entry name" value="Jag_N"/>
    <property type="match status" value="1"/>
</dbReference>
<dbReference type="InterPro" id="IPR046866">
    <property type="entry name" value="FapA_N"/>
</dbReference>
<feature type="coiled-coil region" evidence="1">
    <location>
        <begin position="527"/>
        <end position="589"/>
    </location>
</feature>
<dbReference type="InterPro" id="IPR032782">
    <property type="entry name" value="KhpB_N"/>
</dbReference>
<dbReference type="Pfam" id="PF03961">
    <property type="entry name" value="FapA"/>
    <property type="match status" value="1"/>
</dbReference>
<proteinExistence type="predicted"/>
<dbReference type="PANTHER" id="PTHR38032:SF1">
    <property type="entry name" value="RNA-BINDING PROTEIN KHPB N-TERMINAL DOMAIN-CONTAINING PROTEIN"/>
    <property type="match status" value="1"/>
</dbReference>
<dbReference type="Gene3D" id="3.30.30.80">
    <property type="entry name" value="probable RNA-binding protein from clostridium symbiosum atcc 14940"/>
    <property type="match status" value="1"/>
</dbReference>
<organism evidence="3 4">
    <name type="scientific">Treponema peruense</name>
    <dbReference type="NCBI Taxonomy" id="2787628"/>
    <lineage>
        <taxon>Bacteria</taxon>
        <taxon>Pseudomonadati</taxon>
        <taxon>Spirochaetota</taxon>
        <taxon>Spirochaetia</taxon>
        <taxon>Spirochaetales</taxon>
        <taxon>Treponemataceae</taxon>
        <taxon>Treponema</taxon>
    </lineage>
</organism>
<dbReference type="RefSeq" id="WP_198441868.1">
    <property type="nucleotide sequence ID" value="NZ_CBCSHE010000003.1"/>
</dbReference>
<dbReference type="Pfam" id="PF14804">
    <property type="entry name" value="Jag_N"/>
    <property type="match status" value="1"/>
</dbReference>
<dbReference type="InterPro" id="IPR046865">
    <property type="entry name" value="FapA_b_solenoid"/>
</dbReference>
<evidence type="ECO:0000313" key="4">
    <source>
        <dbReference type="Proteomes" id="UP000595224"/>
    </source>
</evidence>
<keyword evidence="1" id="KW-0175">Coiled coil</keyword>
<dbReference type="AlphaFoldDB" id="A0A7T3RBF2"/>
<protein>
    <submittedName>
        <fullName evidence="3">FapA family protein</fullName>
    </submittedName>
</protein>
<reference evidence="3 4" key="1">
    <citation type="submission" date="2020-11" db="EMBL/GenBank/DDBJ databases">
        <title>Treponema Peruensis nv. sp., first commensal Treponema isolated from human feces.</title>
        <authorList>
            <person name="Belkhou C."/>
            <person name="Raes J."/>
        </authorList>
    </citation>
    <scope>NUCLEOTIDE SEQUENCE [LARGE SCALE GENOMIC DNA]</scope>
    <source>
        <strain evidence="3 4">RCC2812</strain>
    </source>
</reference>
<evidence type="ECO:0000259" key="2">
    <source>
        <dbReference type="SMART" id="SM01245"/>
    </source>
</evidence>
<dbReference type="InterPro" id="IPR005646">
    <property type="entry name" value="FapA"/>
</dbReference>
<evidence type="ECO:0000256" key="1">
    <source>
        <dbReference type="SAM" id="Coils"/>
    </source>
</evidence>